<protein>
    <recommendedName>
        <fullName evidence="6">YcxB-like protein domain-containing protein</fullName>
    </recommendedName>
</protein>
<dbReference type="EMBL" id="CABVLI010000047">
    <property type="protein sequence ID" value="VVT30072.1"/>
    <property type="molecule type" value="Genomic_DNA"/>
</dbReference>
<proteinExistence type="predicted"/>
<keyword evidence="1" id="KW-0472">Membrane</keyword>
<dbReference type="Proteomes" id="UP000326857">
    <property type="component" value="Unassembled WGS sequence"/>
</dbReference>
<dbReference type="AlphaFoldDB" id="A0A2T5GHS5"/>
<organism evidence="2 4">
    <name type="scientific">Sphingomonas aurantiaca</name>
    <dbReference type="NCBI Taxonomy" id="185949"/>
    <lineage>
        <taxon>Bacteria</taxon>
        <taxon>Pseudomonadati</taxon>
        <taxon>Pseudomonadota</taxon>
        <taxon>Alphaproteobacteria</taxon>
        <taxon>Sphingomonadales</taxon>
        <taxon>Sphingomonadaceae</taxon>
        <taxon>Sphingomonas</taxon>
    </lineage>
</organism>
<keyword evidence="4" id="KW-1185">Reference proteome</keyword>
<evidence type="ECO:0000256" key="1">
    <source>
        <dbReference type="SAM" id="Phobius"/>
    </source>
</evidence>
<reference evidence="2 4" key="1">
    <citation type="submission" date="2018-04" db="EMBL/GenBank/DDBJ databases">
        <title>Genomic Encyclopedia of Type Strains, Phase III (KMG-III): the genomes of soil and plant-associated and newly described type strains.</title>
        <authorList>
            <person name="Whitman W."/>
        </authorList>
    </citation>
    <scope>NUCLEOTIDE SEQUENCE [LARGE SCALE GENOMIC DNA]</scope>
    <source>
        <strain evidence="2 4">MA101b</strain>
    </source>
</reference>
<evidence type="ECO:0000313" key="2">
    <source>
        <dbReference type="EMBL" id="PTQ58868.1"/>
    </source>
</evidence>
<accession>A0A2T5GHS5</accession>
<evidence type="ECO:0000313" key="4">
    <source>
        <dbReference type="Proteomes" id="UP000244189"/>
    </source>
</evidence>
<evidence type="ECO:0000313" key="3">
    <source>
        <dbReference type="EMBL" id="VVT30072.1"/>
    </source>
</evidence>
<name>A0A2T5GHS5_9SPHN</name>
<reference evidence="3 5" key="2">
    <citation type="submission" date="2019-09" db="EMBL/GenBank/DDBJ databases">
        <authorList>
            <person name="Dittami M. S."/>
        </authorList>
    </citation>
    <scope>NUCLEOTIDE SEQUENCE [LARGE SCALE GENOMIC DNA]</scope>
    <source>
        <strain evidence="3">SPHINGO391</strain>
    </source>
</reference>
<feature type="transmembrane region" description="Helical" evidence="1">
    <location>
        <begin position="59"/>
        <end position="76"/>
    </location>
</feature>
<evidence type="ECO:0000313" key="5">
    <source>
        <dbReference type="Proteomes" id="UP000326857"/>
    </source>
</evidence>
<sequence>MSFNRIGPYELTRGDLIAASVVISFVTGSKATRLKAALFLLMGLLIIIGGSVVDEPQTAGFGMLFILIIFVIAPALRSRKGGKDIYLESSAEGLVAETANVRTTYKWNTIGAVRKVGSRLFIMISDGCALVISDRLTSHENMGNLMRTVARHQVSSEL</sequence>
<dbReference type="EMBL" id="QAOG01000006">
    <property type="protein sequence ID" value="PTQ58868.1"/>
    <property type="molecule type" value="Genomic_DNA"/>
</dbReference>
<keyword evidence="1" id="KW-0812">Transmembrane</keyword>
<evidence type="ECO:0008006" key="6">
    <source>
        <dbReference type="Google" id="ProtNLM"/>
    </source>
</evidence>
<dbReference type="Proteomes" id="UP000244189">
    <property type="component" value="Unassembled WGS sequence"/>
</dbReference>
<gene>
    <name evidence="2" type="ORF">C8J26_3189</name>
    <name evidence="3" type="ORF">SPHINGO391_510216</name>
</gene>
<accession>A0A5E8AGJ0</accession>
<feature type="transmembrane region" description="Helical" evidence="1">
    <location>
        <begin position="36"/>
        <end position="53"/>
    </location>
</feature>
<keyword evidence="1" id="KW-1133">Transmembrane helix</keyword>
<dbReference type="RefSeq" id="WP_056414547.1">
    <property type="nucleotide sequence ID" value="NZ_JAPZPS010000001.1"/>
</dbReference>